<sequence length="350" mass="36503">MAESSQGKDVIIGLVDTGIWPESASFSDIGITEVPARWKGECMKGTSFNSSMCNKNLIGARFYKKGLLSNKPNVTISMDSARDTDGHGTHTSSIAAGNYVEGASFFGCAQGTARGMAPLAHVGMYKGIFVAASVGNGGPSFRNLHNGTPWLLDVAAGTIDCDFTGIFSLRNGVKIIGSSLYHGNSSISQSPLVFMEACDGVQKLKQIKNAVAAGVAGGVFITNSFNLDFLTQTSIPATFLSPKDGQTTLNYIKRSSKPRASMEFPAPTVAAYSSGGPSPSCPSILKPDLMAPGSLVLASWSESRPVPNIGTKDVFTKFNIISGTSMSCPHAAGVAALLKGAHSEWSTAAV</sequence>
<evidence type="ECO:0000256" key="4">
    <source>
        <dbReference type="ARBA" id="ARBA00022801"/>
    </source>
</evidence>
<organism evidence="9 10">
    <name type="scientific">Liquidambar formosana</name>
    <name type="common">Formosan gum</name>
    <dbReference type="NCBI Taxonomy" id="63359"/>
    <lineage>
        <taxon>Eukaryota</taxon>
        <taxon>Viridiplantae</taxon>
        <taxon>Streptophyta</taxon>
        <taxon>Embryophyta</taxon>
        <taxon>Tracheophyta</taxon>
        <taxon>Spermatophyta</taxon>
        <taxon>Magnoliopsida</taxon>
        <taxon>eudicotyledons</taxon>
        <taxon>Gunneridae</taxon>
        <taxon>Pentapetalae</taxon>
        <taxon>Saxifragales</taxon>
        <taxon>Altingiaceae</taxon>
        <taxon>Liquidambar</taxon>
    </lineage>
</organism>
<keyword evidence="10" id="KW-1185">Reference proteome</keyword>
<dbReference type="EMBL" id="JBBPBK010000005">
    <property type="protein sequence ID" value="KAK9284907.1"/>
    <property type="molecule type" value="Genomic_DNA"/>
</dbReference>
<evidence type="ECO:0000256" key="6">
    <source>
        <dbReference type="PIRSR" id="PIRSR615500-1"/>
    </source>
</evidence>
<feature type="active site" description="Charge relay system" evidence="6 7">
    <location>
        <position position="16"/>
    </location>
</feature>
<dbReference type="Gene3D" id="3.40.50.200">
    <property type="entry name" value="Peptidase S8/S53 domain"/>
    <property type="match status" value="2"/>
</dbReference>
<evidence type="ECO:0000256" key="3">
    <source>
        <dbReference type="ARBA" id="ARBA00022729"/>
    </source>
</evidence>
<feature type="domain" description="Peptidase S8/S53" evidence="8">
    <location>
        <begin position="7"/>
        <end position="348"/>
    </location>
</feature>
<keyword evidence="3" id="KW-0732">Signal</keyword>
<reference evidence="9 10" key="1">
    <citation type="journal article" date="2024" name="Plant J.">
        <title>Genome sequences and population genomics reveal climatic adaptation and genomic divergence between two closely related sweetgum species.</title>
        <authorList>
            <person name="Xu W.Q."/>
            <person name="Ren C.Q."/>
            <person name="Zhang X.Y."/>
            <person name="Comes H.P."/>
            <person name="Liu X.H."/>
            <person name="Li Y.G."/>
            <person name="Kettle C.J."/>
            <person name="Jalonen R."/>
            <person name="Gaisberger H."/>
            <person name="Ma Y.Z."/>
            <person name="Qiu Y.X."/>
        </authorList>
    </citation>
    <scope>NUCLEOTIDE SEQUENCE [LARGE SCALE GENOMIC DNA]</scope>
    <source>
        <strain evidence="9">Hangzhou</strain>
    </source>
</reference>
<dbReference type="InterPro" id="IPR045051">
    <property type="entry name" value="SBT"/>
</dbReference>
<proteinExistence type="inferred from homology"/>
<comment type="caution">
    <text evidence="9">The sequence shown here is derived from an EMBL/GenBank/DDBJ whole genome shotgun (WGS) entry which is preliminary data.</text>
</comment>
<dbReference type="Pfam" id="PF00082">
    <property type="entry name" value="Peptidase_S8"/>
    <property type="match status" value="1"/>
</dbReference>
<evidence type="ECO:0000256" key="2">
    <source>
        <dbReference type="ARBA" id="ARBA00022670"/>
    </source>
</evidence>
<feature type="active site" description="Charge relay system" evidence="6 7">
    <location>
        <position position="87"/>
    </location>
</feature>
<dbReference type="InterPro" id="IPR015500">
    <property type="entry name" value="Peptidase_S8_subtilisin-rel"/>
</dbReference>
<protein>
    <recommendedName>
        <fullName evidence="8">Peptidase S8/S53 domain-containing protein</fullName>
    </recommendedName>
</protein>
<evidence type="ECO:0000256" key="1">
    <source>
        <dbReference type="ARBA" id="ARBA00011073"/>
    </source>
</evidence>
<dbReference type="InterPro" id="IPR000209">
    <property type="entry name" value="Peptidase_S8/S53_dom"/>
</dbReference>
<dbReference type="InterPro" id="IPR036852">
    <property type="entry name" value="Peptidase_S8/S53_dom_sf"/>
</dbReference>
<comment type="similarity">
    <text evidence="1 7">Belongs to the peptidase S8 family.</text>
</comment>
<name>A0AAP0RUQ5_LIQFO</name>
<dbReference type="SUPFAM" id="SSF52743">
    <property type="entry name" value="Subtilisin-like"/>
    <property type="match status" value="1"/>
</dbReference>
<evidence type="ECO:0000259" key="8">
    <source>
        <dbReference type="Pfam" id="PF00082"/>
    </source>
</evidence>
<evidence type="ECO:0000313" key="9">
    <source>
        <dbReference type="EMBL" id="KAK9284907.1"/>
    </source>
</evidence>
<dbReference type="AlphaFoldDB" id="A0AAP0RUQ5"/>
<keyword evidence="2 7" id="KW-0645">Protease</keyword>
<dbReference type="GO" id="GO:0004252">
    <property type="term" value="F:serine-type endopeptidase activity"/>
    <property type="evidence" value="ECO:0007669"/>
    <property type="project" value="UniProtKB-UniRule"/>
</dbReference>
<dbReference type="PRINTS" id="PR00723">
    <property type="entry name" value="SUBTILISIN"/>
</dbReference>
<keyword evidence="5 7" id="KW-0720">Serine protease</keyword>
<feature type="active site" description="Charge relay system" evidence="6 7">
    <location>
        <position position="325"/>
    </location>
</feature>
<dbReference type="InterPro" id="IPR023828">
    <property type="entry name" value="Peptidase_S8_Ser-AS"/>
</dbReference>
<dbReference type="PANTHER" id="PTHR10795">
    <property type="entry name" value="PROPROTEIN CONVERTASE SUBTILISIN/KEXIN"/>
    <property type="match status" value="1"/>
</dbReference>
<dbReference type="Gene3D" id="3.50.30.30">
    <property type="match status" value="1"/>
</dbReference>
<evidence type="ECO:0000256" key="5">
    <source>
        <dbReference type="ARBA" id="ARBA00022825"/>
    </source>
</evidence>
<dbReference type="GO" id="GO:0006508">
    <property type="term" value="P:proteolysis"/>
    <property type="evidence" value="ECO:0007669"/>
    <property type="project" value="UniProtKB-KW"/>
</dbReference>
<keyword evidence="4 7" id="KW-0378">Hydrolase</keyword>
<dbReference type="PROSITE" id="PS00138">
    <property type="entry name" value="SUBTILASE_SER"/>
    <property type="match status" value="1"/>
</dbReference>
<dbReference type="PROSITE" id="PS51892">
    <property type="entry name" value="SUBTILASE"/>
    <property type="match status" value="1"/>
</dbReference>
<evidence type="ECO:0000256" key="7">
    <source>
        <dbReference type="PROSITE-ProRule" id="PRU01240"/>
    </source>
</evidence>
<dbReference type="Proteomes" id="UP001415857">
    <property type="component" value="Unassembled WGS sequence"/>
</dbReference>
<accession>A0AAP0RUQ5</accession>
<evidence type="ECO:0000313" key="10">
    <source>
        <dbReference type="Proteomes" id="UP001415857"/>
    </source>
</evidence>
<gene>
    <name evidence="9" type="ORF">L1049_024088</name>
</gene>